<dbReference type="Proteomes" id="UP000320811">
    <property type="component" value="Unassembled WGS sequence"/>
</dbReference>
<keyword evidence="2" id="KW-1185">Reference proteome</keyword>
<organism evidence="1 2">
    <name type="scientific">Chitinophaga polysaccharea</name>
    <dbReference type="NCBI Taxonomy" id="1293035"/>
    <lineage>
        <taxon>Bacteria</taxon>
        <taxon>Pseudomonadati</taxon>
        <taxon>Bacteroidota</taxon>
        <taxon>Chitinophagia</taxon>
        <taxon>Chitinophagales</taxon>
        <taxon>Chitinophagaceae</taxon>
        <taxon>Chitinophaga</taxon>
    </lineage>
</organism>
<proteinExistence type="predicted"/>
<accession>A0A561PLS5</accession>
<dbReference type="AlphaFoldDB" id="A0A561PLS5"/>
<gene>
    <name evidence="1" type="ORF">FHW36_106289</name>
</gene>
<dbReference type="EMBL" id="VIWO01000006">
    <property type="protein sequence ID" value="TWF39065.1"/>
    <property type="molecule type" value="Genomic_DNA"/>
</dbReference>
<protein>
    <submittedName>
        <fullName evidence="1">Uncharacterized protein</fullName>
    </submittedName>
</protein>
<evidence type="ECO:0000313" key="2">
    <source>
        <dbReference type="Proteomes" id="UP000320811"/>
    </source>
</evidence>
<sequence>MIEKVIKEEYDGHFESKKDRLATWCISEDSVLVKIIFNSRDTSFYLHPKLIKGWYVGCDLQKYIDIYYDYEKGGLGDYAPFR</sequence>
<name>A0A561PLS5_9BACT</name>
<comment type="caution">
    <text evidence="1">The sequence shown here is derived from an EMBL/GenBank/DDBJ whole genome shotgun (WGS) entry which is preliminary data.</text>
</comment>
<evidence type="ECO:0000313" key="1">
    <source>
        <dbReference type="EMBL" id="TWF39065.1"/>
    </source>
</evidence>
<reference evidence="1 2" key="1">
    <citation type="submission" date="2019-06" db="EMBL/GenBank/DDBJ databases">
        <title>Sorghum-associated microbial communities from plants grown in Nebraska, USA.</title>
        <authorList>
            <person name="Schachtman D."/>
        </authorList>
    </citation>
    <scope>NUCLEOTIDE SEQUENCE [LARGE SCALE GENOMIC DNA]</scope>
    <source>
        <strain evidence="1 2">1209</strain>
    </source>
</reference>